<dbReference type="RefSeq" id="WP_323306327.1">
    <property type="nucleotide sequence ID" value="NZ_JAYGHX010000010.1"/>
</dbReference>
<feature type="transmembrane region" description="Helical" evidence="5">
    <location>
        <begin position="121"/>
        <end position="145"/>
    </location>
</feature>
<feature type="transmembrane region" description="Helical" evidence="5">
    <location>
        <begin position="31"/>
        <end position="48"/>
    </location>
</feature>
<dbReference type="InterPro" id="IPR049453">
    <property type="entry name" value="Memb_transporter_dom"/>
</dbReference>
<evidence type="ECO:0000256" key="3">
    <source>
        <dbReference type="ARBA" id="ARBA00022989"/>
    </source>
</evidence>
<reference evidence="7 8" key="1">
    <citation type="submission" date="2023-12" db="EMBL/GenBank/DDBJ databases">
        <title>Baltic Sea Cyanobacteria.</title>
        <authorList>
            <person name="Delbaje E."/>
            <person name="Fewer D.P."/>
            <person name="Shishido T.K."/>
        </authorList>
    </citation>
    <scope>NUCLEOTIDE SEQUENCE [LARGE SCALE GENOMIC DNA]</scope>
    <source>
        <strain evidence="7 8">UHCC 0139</strain>
    </source>
</reference>
<proteinExistence type="predicted"/>
<organism evidence="7 8">
    <name type="scientific">Cyanobium gracile UHCC 0139</name>
    <dbReference type="NCBI Taxonomy" id="3110308"/>
    <lineage>
        <taxon>Bacteria</taxon>
        <taxon>Bacillati</taxon>
        <taxon>Cyanobacteriota</taxon>
        <taxon>Cyanophyceae</taxon>
        <taxon>Synechococcales</taxon>
        <taxon>Prochlorococcaceae</taxon>
        <taxon>Cyanobium</taxon>
    </lineage>
</organism>
<evidence type="ECO:0000313" key="8">
    <source>
        <dbReference type="Proteomes" id="UP001304461"/>
    </source>
</evidence>
<evidence type="ECO:0000313" key="7">
    <source>
        <dbReference type="EMBL" id="MEA5392374.1"/>
    </source>
</evidence>
<evidence type="ECO:0000256" key="5">
    <source>
        <dbReference type="SAM" id="Phobius"/>
    </source>
</evidence>
<comment type="caution">
    <text evidence="7">The sequence shown here is derived from an EMBL/GenBank/DDBJ whole genome shotgun (WGS) entry which is preliminary data.</text>
</comment>
<evidence type="ECO:0000256" key="2">
    <source>
        <dbReference type="ARBA" id="ARBA00022692"/>
    </source>
</evidence>
<accession>A0ABU5RX67</accession>
<keyword evidence="8" id="KW-1185">Reference proteome</keyword>
<sequence>MLIRRSELRLALTAGLMNGLGALAPLGYGFYAPMAVLVVCTGTYGGSIGLGRQRLMGSVVGGVVLVVSFTGLSHLPLPLGLSLSLVAMRLVGAALGLEVGYKVGSNIIVMGWLVHDGELGIWVPVRLFWTAAGILVALLSLRLFWPDLAVEGTRQRLRRFLAELGGALVAQADRLEAPAAPAPPGALVAAQRREQETAQGLRRQLVALRQAMPAVADELGNNPTSHATYRLFQLLNGAGSQLVGVVDGLRLLDHTPADRGPLEGLHGAQAELLRAVAGRLEQWRHCLEVPHRHRPAPPATSMSPPARWGNLERSLHDPDLDSFDLTLLQRNASRLMLCGQALRSVEQAEHSWRALGEARG</sequence>
<keyword evidence="4 5" id="KW-0472">Membrane</keyword>
<evidence type="ECO:0000256" key="1">
    <source>
        <dbReference type="ARBA" id="ARBA00004141"/>
    </source>
</evidence>
<name>A0ABU5RX67_9CYAN</name>
<feature type="transmembrane region" description="Helical" evidence="5">
    <location>
        <begin position="55"/>
        <end position="75"/>
    </location>
</feature>
<dbReference type="Pfam" id="PF13515">
    <property type="entry name" value="FUSC_2"/>
    <property type="match status" value="1"/>
</dbReference>
<gene>
    <name evidence="7" type="ORF">VB738_14015</name>
</gene>
<keyword evidence="2 5" id="KW-0812">Transmembrane</keyword>
<evidence type="ECO:0000259" key="6">
    <source>
        <dbReference type="Pfam" id="PF13515"/>
    </source>
</evidence>
<keyword evidence="3 5" id="KW-1133">Transmembrane helix</keyword>
<evidence type="ECO:0000256" key="4">
    <source>
        <dbReference type="ARBA" id="ARBA00023136"/>
    </source>
</evidence>
<comment type="subcellular location">
    <subcellularLocation>
        <location evidence="1">Membrane</location>
        <topology evidence="1">Multi-pass membrane protein</topology>
    </subcellularLocation>
</comment>
<feature type="domain" description="Integral membrane bound transporter" evidence="6">
    <location>
        <begin position="20"/>
        <end position="139"/>
    </location>
</feature>
<dbReference type="EMBL" id="JAYGHX010000010">
    <property type="protein sequence ID" value="MEA5392374.1"/>
    <property type="molecule type" value="Genomic_DNA"/>
</dbReference>
<protein>
    <submittedName>
        <fullName evidence="7">FUSC family protein</fullName>
    </submittedName>
</protein>
<dbReference type="Proteomes" id="UP001304461">
    <property type="component" value="Unassembled WGS sequence"/>
</dbReference>